<dbReference type="GO" id="GO:0004497">
    <property type="term" value="F:monooxygenase activity"/>
    <property type="evidence" value="ECO:0007669"/>
    <property type="project" value="UniProtKB-KW"/>
</dbReference>
<dbReference type="Pfam" id="PF00067">
    <property type="entry name" value="p450"/>
    <property type="match status" value="1"/>
</dbReference>
<evidence type="ECO:0000256" key="7">
    <source>
        <dbReference type="ARBA" id="ARBA00023033"/>
    </source>
</evidence>
<dbReference type="GO" id="GO:0016705">
    <property type="term" value="F:oxidoreductase activity, acting on paired donors, with incorporation or reduction of molecular oxygen"/>
    <property type="evidence" value="ECO:0007669"/>
    <property type="project" value="InterPro"/>
</dbReference>
<dbReference type="PRINTS" id="PR00465">
    <property type="entry name" value="EP450IV"/>
</dbReference>
<keyword evidence="12" id="KW-1185">Reference proteome</keyword>
<comment type="caution">
    <text evidence="11">The sequence shown here is derived from an EMBL/GenBank/DDBJ whole genome shotgun (WGS) entry which is preliminary data.</text>
</comment>
<reference evidence="11" key="1">
    <citation type="submission" date="2017-09" db="EMBL/GenBank/DDBJ databases">
        <title>Polyketide synthases of a Diaporthe helianthi virulent isolate.</title>
        <authorList>
            <person name="Baroncelli R."/>
        </authorList>
    </citation>
    <scope>NUCLEOTIDE SEQUENCE [LARGE SCALE GENOMIC DNA]</scope>
    <source>
        <strain evidence="11">7/96</strain>
    </source>
</reference>
<dbReference type="PANTHER" id="PTHR46206">
    <property type="entry name" value="CYTOCHROME P450"/>
    <property type="match status" value="1"/>
</dbReference>
<sequence>MSRQALTEDSNVKSDLLAVPPLLGQPLAYVFVAFIFLLAFYSTGQKKANVPELNPPKSRLRLPGIVSAEQTQSFLRHSKELFLDGRAKFPNQPYRLYSYLGDSIIIPPNLINEIRNEKALEFRTIFIKGSQSTQISFKLAQEWLEVKPPDMLNIVAQVSTRIFMGDELCRNEDWLNESALYTASAFYGVEALRRWPSILRPLVAPFLAECKEARARIARCREILEPFVTARHAAKAKALAKGEKPPVYNDSLEWFEKECEIYDPATNQITLAMAAIHTTSDLMTETMTQLARHPETFEPLRREVVEVLSRDGLKKTALYNLKLMDSVIKECQRLKPINIANMQRIAVKQFKLPNGLVIPKGERVWADITHMWSDEYYKNAAEFNPYRFMDLRGTEKEHSANFVSTSADHIGFGHGEHACPGRFFASNEIKILLCHILLKYDWKLPEGHDPKHVSVGLPLFQNPDARLLIRRRKEEIDLGSIEW</sequence>
<evidence type="ECO:0000256" key="6">
    <source>
        <dbReference type="ARBA" id="ARBA00023004"/>
    </source>
</evidence>
<evidence type="ECO:0000256" key="1">
    <source>
        <dbReference type="ARBA" id="ARBA00001971"/>
    </source>
</evidence>
<keyword evidence="10" id="KW-1133">Transmembrane helix</keyword>
<accession>A0A2P5HNS5</accession>
<keyword evidence="4 8" id="KW-0479">Metal-binding</keyword>
<dbReference type="Gene3D" id="1.10.630.10">
    <property type="entry name" value="Cytochrome P450"/>
    <property type="match status" value="1"/>
</dbReference>
<dbReference type="InParanoid" id="A0A2P5HNS5"/>
<evidence type="ECO:0000256" key="8">
    <source>
        <dbReference type="PIRSR" id="PIRSR602403-1"/>
    </source>
</evidence>
<dbReference type="GO" id="GO:0005506">
    <property type="term" value="F:iron ion binding"/>
    <property type="evidence" value="ECO:0007669"/>
    <property type="project" value="InterPro"/>
</dbReference>
<name>A0A2P5HNS5_DIAHE</name>
<keyword evidence="10" id="KW-0472">Membrane</keyword>
<dbReference type="EMBL" id="MAVT02001136">
    <property type="protein sequence ID" value="POS71913.1"/>
    <property type="molecule type" value="Genomic_DNA"/>
</dbReference>
<proteinExistence type="inferred from homology"/>
<dbReference type="InterPro" id="IPR036396">
    <property type="entry name" value="Cyt_P450_sf"/>
</dbReference>
<comment type="similarity">
    <text evidence="2 9">Belongs to the cytochrome P450 family.</text>
</comment>
<dbReference type="Proteomes" id="UP000094444">
    <property type="component" value="Unassembled WGS sequence"/>
</dbReference>
<protein>
    <submittedName>
        <fullName evidence="11">Cytochrome P450</fullName>
    </submittedName>
</protein>
<dbReference type="CDD" id="cd11041">
    <property type="entry name" value="CYP503A1-like"/>
    <property type="match status" value="1"/>
</dbReference>
<dbReference type="PROSITE" id="PS00086">
    <property type="entry name" value="CYTOCHROME_P450"/>
    <property type="match status" value="1"/>
</dbReference>
<dbReference type="OrthoDB" id="1844152at2759"/>
<keyword evidence="5 9" id="KW-0560">Oxidoreductase</keyword>
<dbReference type="InterPro" id="IPR002403">
    <property type="entry name" value="Cyt_P450_E_grp-IV"/>
</dbReference>
<comment type="cofactor">
    <cofactor evidence="1 8">
        <name>heme</name>
        <dbReference type="ChEBI" id="CHEBI:30413"/>
    </cofactor>
</comment>
<dbReference type="AlphaFoldDB" id="A0A2P5HNS5"/>
<dbReference type="InterPro" id="IPR001128">
    <property type="entry name" value="Cyt_P450"/>
</dbReference>
<dbReference type="PANTHER" id="PTHR46206:SF2">
    <property type="entry name" value="CYTOCHROME P450 MONOOXYGENASE AUSG-RELATED"/>
    <property type="match status" value="1"/>
</dbReference>
<keyword evidence="10" id="KW-0812">Transmembrane</keyword>
<dbReference type="STRING" id="158607.A0A2P5HNS5"/>
<organism evidence="11 12">
    <name type="scientific">Diaporthe helianthi</name>
    <dbReference type="NCBI Taxonomy" id="158607"/>
    <lineage>
        <taxon>Eukaryota</taxon>
        <taxon>Fungi</taxon>
        <taxon>Dikarya</taxon>
        <taxon>Ascomycota</taxon>
        <taxon>Pezizomycotina</taxon>
        <taxon>Sordariomycetes</taxon>
        <taxon>Sordariomycetidae</taxon>
        <taxon>Diaporthales</taxon>
        <taxon>Diaporthaceae</taxon>
        <taxon>Diaporthe</taxon>
    </lineage>
</organism>
<keyword evidence="3 8" id="KW-0349">Heme</keyword>
<evidence type="ECO:0000313" key="11">
    <source>
        <dbReference type="EMBL" id="POS71913.1"/>
    </source>
</evidence>
<dbReference type="SUPFAM" id="SSF48264">
    <property type="entry name" value="Cytochrome P450"/>
    <property type="match status" value="1"/>
</dbReference>
<evidence type="ECO:0000313" key="12">
    <source>
        <dbReference type="Proteomes" id="UP000094444"/>
    </source>
</evidence>
<dbReference type="InterPro" id="IPR017972">
    <property type="entry name" value="Cyt_P450_CS"/>
</dbReference>
<evidence type="ECO:0000256" key="2">
    <source>
        <dbReference type="ARBA" id="ARBA00010617"/>
    </source>
</evidence>
<evidence type="ECO:0000256" key="3">
    <source>
        <dbReference type="ARBA" id="ARBA00022617"/>
    </source>
</evidence>
<evidence type="ECO:0000256" key="9">
    <source>
        <dbReference type="RuleBase" id="RU000461"/>
    </source>
</evidence>
<evidence type="ECO:0000256" key="10">
    <source>
        <dbReference type="SAM" id="Phobius"/>
    </source>
</evidence>
<feature type="binding site" description="axial binding residue" evidence="8">
    <location>
        <position position="419"/>
    </location>
    <ligand>
        <name>heme</name>
        <dbReference type="ChEBI" id="CHEBI:30413"/>
    </ligand>
    <ligandPart>
        <name>Fe</name>
        <dbReference type="ChEBI" id="CHEBI:18248"/>
    </ligandPart>
</feature>
<dbReference type="PRINTS" id="PR00385">
    <property type="entry name" value="P450"/>
</dbReference>
<evidence type="ECO:0000256" key="4">
    <source>
        <dbReference type="ARBA" id="ARBA00022723"/>
    </source>
</evidence>
<evidence type="ECO:0000256" key="5">
    <source>
        <dbReference type="ARBA" id="ARBA00023002"/>
    </source>
</evidence>
<dbReference type="GO" id="GO:0020037">
    <property type="term" value="F:heme binding"/>
    <property type="evidence" value="ECO:0007669"/>
    <property type="project" value="InterPro"/>
</dbReference>
<gene>
    <name evidence="11" type="ORF">DHEL01_v209696</name>
</gene>
<feature type="transmembrane region" description="Helical" evidence="10">
    <location>
        <begin position="22"/>
        <end position="41"/>
    </location>
</feature>
<keyword evidence="7 9" id="KW-0503">Monooxygenase</keyword>
<keyword evidence="6 8" id="KW-0408">Iron</keyword>